<dbReference type="Gene3D" id="3.30.40.10">
    <property type="entry name" value="Zinc/RING finger domain, C3HC4 (zinc finger)"/>
    <property type="match status" value="1"/>
</dbReference>
<dbReference type="InterPro" id="IPR002867">
    <property type="entry name" value="IBR_dom"/>
</dbReference>
<dbReference type="SMART" id="SM00647">
    <property type="entry name" value="IBR"/>
    <property type="match status" value="1"/>
</dbReference>
<dbReference type="Pfam" id="PF01485">
    <property type="entry name" value="IBR"/>
    <property type="match status" value="1"/>
</dbReference>
<evidence type="ECO:0000256" key="8">
    <source>
        <dbReference type="ARBA" id="ARBA00022833"/>
    </source>
</evidence>
<dbReference type="InterPro" id="IPR045840">
    <property type="entry name" value="Ariadne"/>
</dbReference>
<comment type="catalytic activity">
    <reaction evidence="1">
        <text>[E2 ubiquitin-conjugating enzyme]-S-ubiquitinyl-L-cysteine + [acceptor protein]-L-lysine = [E2 ubiquitin-conjugating enzyme]-L-cysteine + [acceptor protein]-N(6)-ubiquitinyl-L-lysine.</text>
        <dbReference type="EC" id="2.3.2.31"/>
    </reaction>
</comment>
<gene>
    <name evidence="12" type="ORF">LODBEIA_P13040</name>
</gene>
<keyword evidence="4" id="KW-0479">Metal-binding</keyword>
<dbReference type="PANTHER" id="PTHR11685">
    <property type="entry name" value="RBR FAMILY RING FINGER AND IBR DOMAIN-CONTAINING"/>
    <property type="match status" value="1"/>
</dbReference>
<keyword evidence="6 9" id="KW-0863">Zinc-finger</keyword>
<dbReference type="SUPFAM" id="SSF57850">
    <property type="entry name" value="RING/U-box"/>
    <property type="match status" value="2"/>
</dbReference>
<accession>A0ABP0ZLC8</accession>
<feature type="domain" description="RING-type" evidence="10">
    <location>
        <begin position="143"/>
        <end position="185"/>
    </location>
</feature>
<dbReference type="Pfam" id="PF22191">
    <property type="entry name" value="IBR_1"/>
    <property type="match status" value="1"/>
</dbReference>
<name>A0ABP0ZLC8_9ASCO</name>
<keyword evidence="5" id="KW-0677">Repeat</keyword>
<evidence type="ECO:0000256" key="4">
    <source>
        <dbReference type="ARBA" id="ARBA00022723"/>
    </source>
</evidence>
<evidence type="ECO:0000256" key="3">
    <source>
        <dbReference type="ARBA" id="ARBA00022679"/>
    </source>
</evidence>
<reference evidence="12 13" key="1">
    <citation type="submission" date="2024-03" db="EMBL/GenBank/DDBJ databases">
        <authorList>
            <person name="Brejova B."/>
        </authorList>
    </citation>
    <scope>NUCLEOTIDE SEQUENCE [LARGE SCALE GENOMIC DNA]</scope>
    <source>
        <strain evidence="12 13">CBS 14171</strain>
    </source>
</reference>
<proteinExistence type="predicted"/>
<evidence type="ECO:0000256" key="2">
    <source>
        <dbReference type="ARBA" id="ARBA00012251"/>
    </source>
</evidence>
<keyword evidence="3" id="KW-0808">Transferase</keyword>
<evidence type="ECO:0000259" key="10">
    <source>
        <dbReference type="PROSITE" id="PS50089"/>
    </source>
</evidence>
<protein>
    <recommendedName>
        <fullName evidence="2">RBR-type E3 ubiquitin transferase</fullName>
        <ecNumber evidence="2">2.3.2.31</ecNumber>
    </recommendedName>
</protein>
<dbReference type="InterPro" id="IPR001841">
    <property type="entry name" value="Znf_RING"/>
</dbReference>
<dbReference type="Pfam" id="PF19422">
    <property type="entry name" value="Ariadne"/>
    <property type="match status" value="1"/>
</dbReference>
<dbReference type="RefSeq" id="XP_066828242.1">
    <property type="nucleotide sequence ID" value="XM_066971178.1"/>
</dbReference>
<evidence type="ECO:0000259" key="11">
    <source>
        <dbReference type="PROSITE" id="PS51873"/>
    </source>
</evidence>
<dbReference type="InterPro" id="IPR013083">
    <property type="entry name" value="Znf_RING/FYVE/PHD"/>
</dbReference>
<dbReference type="EC" id="2.3.2.31" evidence="2"/>
<dbReference type="PROSITE" id="PS50089">
    <property type="entry name" value="ZF_RING_2"/>
    <property type="match status" value="1"/>
</dbReference>
<evidence type="ECO:0000313" key="13">
    <source>
        <dbReference type="Proteomes" id="UP001497383"/>
    </source>
</evidence>
<dbReference type="PROSITE" id="PS00518">
    <property type="entry name" value="ZF_RING_1"/>
    <property type="match status" value="1"/>
</dbReference>
<dbReference type="GeneID" id="92206500"/>
<dbReference type="InterPro" id="IPR031127">
    <property type="entry name" value="E3_UB_ligase_RBR"/>
</dbReference>
<dbReference type="PROSITE" id="PS51873">
    <property type="entry name" value="TRIAD"/>
    <property type="match status" value="1"/>
</dbReference>
<dbReference type="EMBL" id="OZ022406">
    <property type="protein sequence ID" value="CAK9436782.1"/>
    <property type="molecule type" value="Genomic_DNA"/>
</dbReference>
<dbReference type="Proteomes" id="UP001497383">
    <property type="component" value="Chromosome 2"/>
</dbReference>
<organism evidence="12 13">
    <name type="scientific">Lodderomyces beijingensis</name>
    <dbReference type="NCBI Taxonomy" id="1775926"/>
    <lineage>
        <taxon>Eukaryota</taxon>
        <taxon>Fungi</taxon>
        <taxon>Dikarya</taxon>
        <taxon>Ascomycota</taxon>
        <taxon>Saccharomycotina</taxon>
        <taxon>Pichiomycetes</taxon>
        <taxon>Debaryomycetaceae</taxon>
        <taxon>Candida/Lodderomyces clade</taxon>
        <taxon>Lodderomyces</taxon>
    </lineage>
</organism>
<sequence>MSSGEECEVEFEYDMEGDASSMSFESDPSPDDIFDTNEPIDTPNSRVYTDSTNTGYNGTLYKTWTLEKFVENTSLQALKKLENVQLGGCSEDDLLIMLQVKKWQSDQVLDAYFEDKERFLKQCGLPTTGRSNNKFRVATDFSCFICCEDYSSTQVYSTTCGHEYCIECYCHYISSEVSNGRLITCMEPSCTFTIPHKDVAKIASWKNNSNSNLNLNLNLSSNSNSSLNLISRNLVTTERCNLKENPLIIANARQIVNSKNVYKWCPATDCRSFTELITANSLLSFNNSSNSNSTSITSSSNINRDDISLVPIVGCAEQHEFCFQCNYENHLPCPCWIVKKWIKKCADDSETANWIDANTHSCPKCHTSIEKNGGCNHMTCRKCHNEFCWICLGDWASHSNNYSCNRYKDERAEDERRKNKSRATLERYLHFYKRYSIHESSMNGDQKTLKKIDDVTKLYMEDRRTRGEHNLSWNDIQFLPDAMRALQNGRKTLKWTYCFAFYLHKSNFAEIFETNQDFLNKTVEDLSEVFEEIIAIDKAHEVGRILERKFKIIALGELVKSRRRTLIKSAEENLVGKLLKFDDDI</sequence>
<keyword evidence="8" id="KW-0862">Zinc</keyword>
<evidence type="ECO:0000313" key="12">
    <source>
        <dbReference type="EMBL" id="CAK9436782.1"/>
    </source>
</evidence>
<keyword evidence="13" id="KW-1185">Reference proteome</keyword>
<evidence type="ECO:0000256" key="1">
    <source>
        <dbReference type="ARBA" id="ARBA00001798"/>
    </source>
</evidence>
<evidence type="ECO:0000256" key="6">
    <source>
        <dbReference type="ARBA" id="ARBA00022771"/>
    </source>
</evidence>
<evidence type="ECO:0000256" key="7">
    <source>
        <dbReference type="ARBA" id="ARBA00022786"/>
    </source>
</evidence>
<dbReference type="Gene3D" id="1.20.120.1750">
    <property type="match status" value="1"/>
</dbReference>
<evidence type="ECO:0000256" key="5">
    <source>
        <dbReference type="ARBA" id="ARBA00022737"/>
    </source>
</evidence>
<feature type="domain" description="RING-type" evidence="11">
    <location>
        <begin position="139"/>
        <end position="408"/>
    </location>
</feature>
<dbReference type="InterPro" id="IPR017907">
    <property type="entry name" value="Znf_RING_CS"/>
</dbReference>
<dbReference type="InterPro" id="IPR044066">
    <property type="entry name" value="TRIAD_supradom"/>
</dbReference>
<evidence type="ECO:0000256" key="9">
    <source>
        <dbReference type="PROSITE-ProRule" id="PRU00175"/>
    </source>
</evidence>
<keyword evidence="7" id="KW-0833">Ubl conjugation pathway</keyword>